<organism evidence="1">
    <name type="scientific">marine sediment metagenome</name>
    <dbReference type="NCBI Taxonomy" id="412755"/>
    <lineage>
        <taxon>unclassified sequences</taxon>
        <taxon>metagenomes</taxon>
        <taxon>ecological metagenomes</taxon>
    </lineage>
</organism>
<evidence type="ECO:0000313" key="1">
    <source>
        <dbReference type="EMBL" id="KKM66803.1"/>
    </source>
</evidence>
<gene>
    <name evidence="1" type="ORF">LCGC14_1477470</name>
</gene>
<comment type="caution">
    <text evidence="1">The sequence shown here is derived from an EMBL/GenBank/DDBJ whole genome shotgun (WGS) entry which is preliminary data.</text>
</comment>
<dbReference type="EMBL" id="LAZR01010462">
    <property type="protein sequence ID" value="KKM66803.1"/>
    <property type="molecule type" value="Genomic_DNA"/>
</dbReference>
<reference evidence="1" key="1">
    <citation type="journal article" date="2015" name="Nature">
        <title>Complex archaea that bridge the gap between prokaryotes and eukaryotes.</title>
        <authorList>
            <person name="Spang A."/>
            <person name="Saw J.H."/>
            <person name="Jorgensen S.L."/>
            <person name="Zaremba-Niedzwiedzka K."/>
            <person name="Martijn J."/>
            <person name="Lind A.E."/>
            <person name="van Eijk R."/>
            <person name="Schleper C."/>
            <person name="Guy L."/>
            <person name="Ettema T.J."/>
        </authorList>
    </citation>
    <scope>NUCLEOTIDE SEQUENCE</scope>
</reference>
<protein>
    <submittedName>
        <fullName evidence="1">Uncharacterized protein</fullName>
    </submittedName>
</protein>
<proteinExistence type="predicted"/>
<dbReference type="AlphaFoldDB" id="A0A0F9JB99"/>
<accession>A0A0F9JB99</accession>
<sequence>MLEHVLERVLRAVFGGGADISAANPLPVDTSPGAKSIATILDEASIALGTTTGLDDCDPIDLSGEPATLALTIKARYNAAATQGIRVHVRTSPTNDATGTHTAGVSATIMTDATAHFVAGELVGLTIENVTDGSSGVVTANTENTVTVAALAGGITNQWNTTDLYSILGADYDTEDWDSWTPAFVANAVLQQTKHYDASPVYVKVLIENLDPAQTVTDVEVVAAKGA</sequence>
<name>A0A0F9JB99_9ZZZZ</name>